<dbReference type="RefSeq" id="XP_051862774.1">
    <property type="nucleotide sequence ID" value="XM_052006814.1"/>
</dbReference>
<sequence length="229" mass="25996">MGRKINGRNCFVSRTPSFVRSEARRNTKLLPRQYSGTDISQCSIQDSDSSSVSHPPSYIRPEARRFPNLPPRQYSGTDISRCCPQDSVLSCCCPPRPKRNCNRGRPRQTRCERPFAPAAQCVTEPIEECDDQYICNSQPCTSNPMANFDLDRFDRDTCPGGSGYGRRRNVTIRTCVDYDYEPGCQPTPSRGCSVRPSTVCRRPEPPSCDTSEYEDEECTEYVPCPYRRC</sequence>
<organism evidence="1 2">
    <name type="scientific">Drosophila albomicans</name>
    <name type="common">Fruit fly</name>
    <dbReference type="NCBI Taxonomy" id="7291"/>
    <lineage>
        <taxon>Eukaryota</taxon>
        <taxon>Metazoa</taxon>
        <taxon>Ecdysozoa</taxon>
        <taxon>Arthropoda</taxon>
        <taxon>Hexapoda</taxon>
        <taxon>Insecta</taxon>
        <taxon>Pterygota</taxon>
        <taxon>Neoptera</taxon>
        <taxon>Endopterygota</taxon>
        <taxon>Diptera</taxon>
        <taxon>Brachycera</taxon>
        <taxon>Muscomorpha</taxon>
        <taxon>Ephydroidea</taxon>
        <taxon>Drosophilidae</taxon>
        <taxon>Drosophila</taxon>
    </lineage>
</organism>
<dbReference type="GeneID" id="127565903"/>
<dbReference type="AlphaFoldDB" id="A0A9C6T1B9"/>
<gene>
    <name evidence="2" type="primary">LOC127565903</name>
</gene>
<reference evidence="2" key="1">
    <citation type="submission" date="2025-08" db="UniProtKB">
        <authorList>
            <consortium name="RefSeq"/>
        </authorList>
    </citation>
    <scope>IDENTIFICATION</scope>
    <source>
        <strain evidence="2">15112-1751.03</strain>
        <tissue evidence="2">Whole Adult</tissue>
    </source>
</reference>
<proteinExistence type="predicted"/>
<accession>A0A9C6T1B9</accession>
<name>A0A9C6T1B9_DROAB</name>
<evidence type="ECO:0000313" key="1">
    <source>
        <dbReference type="Proteomes" id="UP000515160"/>
    </source>
</evidence>
<protein>
    <submittedName>
        <fullName evidence="2">Uncharacterized protein LOC127565903</fullName>
    </submittedName>
</protein>
<dbReference type="Proteomes" id="UP000515160">
    <property type="component" value="Chromosome 2R"/>
</dbReference>
<evidence type="ECO:0000313" key="2">
    <source>
        <dbReference type="RefSeq" id="XP_051862774.1"/>
    </source>
</evidence>
<dbReference type="OrthoDB" id="7869428at2759"/>
<keyword evidence="1" id="KW-1185">Reference proteome</keyword>